<proteinExistence type="predicted"/>
<dbReference type="PANTHER" id="PTHR12192:SF2">
    <property type="entry name" value="GLUTATHIONE-SPECIFIC GAMMA-GLUTAMYLCYCLOTRANSFERASE 2"/>
    <property type="match status" value="1"/>
</dbReference>
<organism evidence="4 5">
    <name type="scientific">Rhodovibrio sodomensis</name>
    <dbReference type="NCBI Taxonomy" id="1088"/>
    <lineage>
        <taxon>Bacteria</taxon>
        <taxon>Pseudomonadati</taxon>
        <taxon>Pseudomonadota</taxon>
        <taxon>Alphaproteobacteria</taxon>
        <taxon>Rhodospirillales</taxon>
        <taxon>Rhodovibrionaceae</taxon>
        <taxon>Rhodovibrio</taxon>
    </lineage>
</organism>
<keyword evidence="5" id="KW-1185">Reference proteome</keyword>
<dbReference type="Pfam" id="PF04752">
    <property type="entry name" value="ChaC"/>
    <property type="match status" value="1"/>
</dbReference>
<keyword evidence="2" id="KW-0456">Lyase</keyword>
<dbReference type="InterPro" id="IPR036568">
    <property type="entry name" value="GGCT-like_sf"/>
</dbReference>
<dbReference type="InterPro" id="IPR006840">
    <property type="entry name" value="ChaC"/>
</dbReference>
<dbReference type="Proteomes" id="UP001296873">
    <property type="component" value="Unassembled WGS sequence"/>
</dbReference>
<dbReference type="EC" id="4.3.2.7" evidence="1"/>
<evidence type="ECO:0000256" key="3">
    <source>
        <dbReference type="SAM" id="MobiDB-lite"/>
    </source>
</evidence>
<dbReference type="Gene3D" id="3.10.490.10">
    <property type="entry name" value="Gamma-glutamyl cyclotransferase-like"/>
    <property type="match status" value="1"/>
</dbReference>
<dbReference type="InterPro" id="IPR013024">
    <property type="entry name" value="GGCT-like"/>
</dbReference>
<evidence type="ECO:0000313" key="4">
    <source>
        <dbReference type="EMBL" id="MBK1670195.1"/>
    </source>
</evidence>
<dbReference type="PANTHER" id="PTHR12192">
    <property type="entry name" value="CATION TRANSPORT PROTEIN CHAC-RELATED"/>
    <property type="match status" value="1"/>
</dbReference>
<protein>
    <recommendedName>
        <fullName evidence="1">glutathione-specific gamma-glutamylcyclotransferase</fullName>
        <ecNumber evidence="1">4.3.2.7</ecNumber>
    </recommendedName>
</protein>
<feature type="region of interest" description="Disordered" evidence="3">
    <location>
        <begin position="1"/>
        <end position="22"/>
    </location>
</feature>
<accession>A0ABS1DI78</accession>
<evidence type="ECO:0000256" key="2">
    <source>
        <dbReference type="ARBA" id="ARBA00023239"/>
    </source>
</evidence>
<evidence type="ECO:0000313" key="5">
    <source>
        <dbReference type="Proteomes" id="UP001296873"/>
    </source>
</evidence>
<reference evidence="4 5" key="1">
    <citation type="journal article" date="2020" name="Microorganisms">
        <title>Osmotic Adaptation and Compatible Solute Biosynthesis of Phototrophic Bacteria as Revealed from Genome Analyses.</title>
        <authorList>
            <person name="Imhoff J.F."/>
            <person name="Rahn T."/>
            <person name="Kunzel S."/>
            <person name="Keller A."/>
            <person name="Neulinger S.C."/>
        </authorList>
    </citation>
    <scope>NUCLEOTIDE SEQUENCE [LARGE SCALE GENOMIC DNA]</scope>
    <source>
        <strain evidence="4 5">DSM 9895</strain>
    </source>
</reference>
<evidence type="ECO:0000256" key="1">
    <source>
        <dbReference type="ARBA" id="ARBA00012344"/>
    </source>
</evidence>
<dbReference type="EMBL" id="NRRL01000079">
    <property type="protein sequence ID" value="MBK1670195.1"/>
    <property type="molecule type" value="Genomic_DNA"/>
</dbReference>
<dbReference type="SUPFAM" id="SSF110857">
    <property type="entry name" value="Gamma-glutamyl cyclotransferase-like"/>
    <property type="match status" value="1"/>
</dbReference>
<name>A0ABS1DI78_9PROT</name>
<comment type="caution">
    <text evidence="4">The sequence shown here is derived from an EMBL/GenBank/DDBJ whole genome shotgun (WGS) entry which is preliminary data.</text>
</comment>
<gene>
    <name evidence="4" type="ORF">CKO28_19355</name>
</gene>
<dbReference type="CDD" id="cd06661">
    <property type="entry name" value="GGCT_like"/>
    <property type="match status" value="1"/>
</dbReference>
<sequence>MQPIPRHKNEADMSATAHTEQPPAITREVLEQDGLRAYFAQHHPDVEVLDDATLRASRDRMLADAPDGVDPDTGVFVFAYGSLIWNPCVPVAEHRPARLYGYHRDFRLRMTHGRGSPEAPGLMLALTGGGSCRGVALRLPPENLRAELLLIWRREMLTGVYVPRWVAVATPGERVWALAFVANTRSERYIERPDEATAATYLSTGRGALGTCAAYLDKTVQDLRAWGLYDRRLERLHRRVFAHTAPAA</sequence>